<evidence type="ECO:0000313" key="1">
    <source>
        <dbReference type="EMBL" id="RCW23284.1"/>
    </source>
</evidence>
<dbReference type="EMBL" id="QPIX01000007">
    <property type="protein sequence ID" value="RCW23284.1"/>
    <property type="molecule type" value="Genomic_DNA"/>
</dbReference>
<proteinExistence type="predicted"/>
<dbReference type="AlphaFoldDB" id="A0A6I7HLK9"/>
<comment type="caution">
    <text evidence="1">The sequence shown here is derived from an EMBL/GenBank/DDBJ whole genome shotgun (WGS) entry which is preliminary data.</text>
</comment>
<keyword evidence="2" id="KW-1185">Reference proteome</keyword>
<organism evidence="1 2">
    <name type="scientific">Ciceribacter lividus</name>
    <dbReference type="NCBI Taxonomy" id="1197950"/>
    <lineage>
        <taxon>Bacteria</taxon>
        <taxon>Pseudomonadati</taxon>
        <taxon>Pseudomonadota</taxon>
        <taxon>Alphaproteobacteria</taxon>
        <taxon>Hyphomicrobiales</taxon>
        <taxon>Rhizobiaceae</taxon>
        <taxon>Ciceribacter</taxon>
    </lineage>
</organism>
<gene>
    <name evidence="1" type="ORF">DFR48_107155</name>
</gene>
<name>A0A6I7HLK9_9HYPH</name>
<sequence>MIVRPGGGLTLAGSGSYMTPDCRSVDQSSAGNRKGKSMKIVSAVLSFALGVIVAVPSCLADERRLVDPSGYFKDLPGVTAPDVLQKEPEYRCTTATRSFRNRDNVGFSDSLPVLVYRCTRDGVTFESRNPPLTGSWYPGVNPRNIEK</sequence>
<reference evidence="1 2" key="1">
    <citation type="submission" date="2018-07" db="EMBL/GenBank/DDBJ databases">
        <title>Genomic Encyclopedia of Type Strains, Phase IV (KMG-IV): sequencing the most valuable type-strain genomes for metagenomic binning, comparative biology and taxonomic classification.</title>
        <authorList>
            <person name="Goeker M."/>
        </authorList>
    </citation>
    <scope>NUCLEOTIDE SEQUENCE [LARGE SCALE GENOMIC DNA]</scope>
    <source>
        <strain evidence="1 2">DSM 25528</strain>
    </source>
</reference>
<evidence type="ECO:0000313" key="2">
    <source>
        <dbReference type="Proteomes" id="UP000252582"/>
    </source>
</evidence>
<dbReference type="Proteomes" id="UP000252582">
    <property type="component" value="Unassembled WGS sequence"/>
</dbReference>
<protein>
    <submittedName>
        <fullName evidence="1">Uncharacterized protein</fullName>
    </submittedName>
</protein>
<accession>A0A6I7HLK9</accession>